<keyword evidence="1" id="KW-0472">Membrane</keyword>
<evidence type="ECO:0000313" key="2">
    <source>
        <dbReference type="EMBL" id="KAG8373906.1"/>
    </source>
</evidence>
<keyword evidence="1" id="KW-1133">Transmembrane helix</keyword>
<protein>
    <submittedName>
        <fullName evidence="2">Uncharacterized protein</fullName>
    </submittedName>
</protein>
<dbReference type="EMBL" id="WHWC01000011">
    <property type="protein sequence ID" value="KAG8373906.1"/>
    <property type="molecule type" value="Genomic_DNA"/>
</dbReference>
<proteinExistence type="predicted"/>
<accession>A0AAV6X0H7</accession>
<name>A0AAV6X0H7_9LAMI</name>
<keyword evidence="3" id="KW-1185">Reference proteome</keyword>
<evidence type="ECO:0000256" key="1">
    <source>
        <dbReference type="SAM" id="Phobius"/>
    </source>
</evidence>
<dbReference type="AlphaFoldDB" id="A0AAV6X0H7"/>
<feature type="transmembrane region" description="Helical" evidence="1">
    <location>
        <begin position="21"/>
        <end position="41"/>
    </location>
</feature>
<dbReference type="Proteomes" id="UP000826271">
    <property type="component" value="Unassembled WGS sequence"/>
</dbReference>
<reference evidence="2" key="1">
    <citation type="submission" date="2019-10" db="EMBL/GenBank/DDBJ databases">
        <authorList>
            <person name="Zhang R."/>
            <person name="Pan Y."/>
            <person name="Wang J."/>
            <person name="Ma R."/>
            <person name="Yu S."/>
        </authorList>
    </citation>
    <scope>NUCLEOTIDE SEQUENCE</scope>
    <source>
        <strain evidence="2">LA-IB0</strain>
        <tissue evidence="2">Leaf</tissue>
    </source>
</reference>
<keyword evidence="1" id="KW-0812">Transmembrane</keyword>
<comment type="caution">
    <text evidence="2">The sequence shown here is derived from an EMBL/GenBank/DDBJ whole genome shotgun (WGS) entry which is preliminary data.</text>
</comment>
<organism evidence="2 3">
    <name type="scientific">Buddleja alternifolia</name>
    <dbReference type="NCBI Taxonomy" id="168488"/>
    <lineage>
        <taxon>Eukaryota</taxon>
        <taxon>Viridiplantae</taxon>
        <taxon>Streptophyta</taxon>
        <taxon>Embryophyta</taxon>
        <taxon>Tracheophyta</taxon>
        <taxon>Spermatophyta</taxon>
        <taxon>Magnoliopsida</taxon>
        <taxon>eudicotyledons</taxon>
        <taxon>Gunneridae</taxon>
        <taxon>Pentapetalae</taxon>
        <taxon>asterids</taxon>
        <taxon>lamiids</taxon>
        <taxon>Lamiales</taxon>
        <taxon>Scrophulariaceae</taxon>
        <taxon>Buddlejeae</taxon>
        <taxon>Buddleja</taxon>
    </lineage>
</organism>
<gene>
    <name evidence="2" type="ORF">BUALT_Bualt11G0074000</name>
</gene>
<sequence length="209" mass="23233">MEFRRRTRLILGDLAARKIPWSGGYGVPAGTLSISLILLHLTHSRELISRRSSYVAIQSSPFVFTRSGFSGTFQGHLALGKAKQRYFSAGDHLDLGNGAGWEFLQAEPRASVFEAIEEEDRVVEDEEGLPPALLGSCNDRAKQLHNSLSVYRRILYRPGFINGAPEPVRKRRLKDCIVVHKLQGAILDDNDAAERIVSPYYAKLITIAA</sequence>
<evidence type="ECO:0000313" key="3">
    <source>
        <dbReference type="Proteomes" id="UP000826271"/>
    </source>
</evidence>